<dbReference type="SMART" id="SM00382">
    <property type="entry name" value="AAA"/>
    <property type="match status" value="1"/>
</dbReference>
<name>A0A9D9E8W8_9LACO</name>
<feature type="domain" description="ABC transporter" evidence="5">
    <location>
        <begin position="8"/>
        <end position="228"/>
    </location>
</feature>
<comment type="caution">
    <text evidence="6">The sequence shown here is derived from an EMBL/GenBank/DDBJ whole genome shotgun (WGS) entry which is preliminary data.</text>
</comment>
<dbReference type="Gene3D" id="3.40.50.300">
    <property type="entry name" value="P-loop containing nucleotide triphosphate hydrolases"/>
    <property type="match status" value="1"/>
</dbReference>
<reference evidence="6" key="2">
    <citation type="journal article" date="2021" name="PeerJ">
        <title>Extensive microbial diversity within the chicken gut microbiome revealed by metagenomics and culture.</title>
        <authorList>
            <person name="Gilroy R."/>
            <person name="Ravi A."/>
            <person name="Getino M."/>
            <person name="Pursley I."/>
            <person name="Horton D.L."/>
            <person name="Alikhan N.F."/>
            <person name="Baker D."/>
            <person name="Gharbi K."/>
            <person name="Hall N."/>
            <person name="Watson M."/>
            <person name="Adriaenssens E.M."/>
            <person name="Foster-Nyarko E."/>
            <person name="Jarju S."/>
            <person name="Secka A."/>
            <person name="Antonio M."/>
            <person name="Oren A."/>
            <person name="Chaudhuri R.R."/>
            <person name="La Ragione R."/>
            <person name="Hildebrand F."/>
            <person name="Pallen M.J."/>
        </authorList>
    </citation>
    <scope>NUCLEOTIDE SEQUENCE</scope>
    <source>
        <strain evidence="6">C6-149</strain>
    </source>
</reference>
<protein>
    <submittedName>
        <fullName evidence="6">ATP-binding cassette domain-containing protein</fullName>
    </submittedName>
</protein>
<dbReference type="Pfam" id="PF00005">
    <property type="entry name" value="ABC_tran"/>
    <property type="match status" value="1"/>
</dbReference>
<keyword evidence="2" id="KW-0813">Transport</keyword>
<keyword evidence="3" id="KW-0547">Nucleotide-binding</keyword>
<dbReference type="SUPFAM" id="SSF52540">
    <property type="entry name" value="P-loop containing nucleoside triphosphate hydrolases"/>
    <property type="match status" value="1"/>
</dbReference>
<dbReference type="InterPro" id="IPR003439">
    <property type="entry name" value="ABC_transporter-like_ATP-bd"/>
</dbReference>
<reference evidence="6" key="1">
    <citation type="submission" date="2020-10" db="EMBL/GenBank/DDBJ databases">
        <authorList>
            <person name="Gilroy R."/>
        </authorList>
    </citation>
    <scope>NUCLEOTIDE SEQUENCE</scope>
    <source>
        <strain evidence="6">C6-149</strain>
    </source>
</reference>
<keyword evidence="4 6" id="KW-0067">ATP-binding</keyword>
<dbReference type="AlphaFoldDB" id="A0A9D9E8W8"/>
<dbReference type="InterPro" id="IPR003593">
    <property type="entry name" value="AAA+_ATPase"/>
</dbReference>
<proteinExistence type="inferred from homology"/>
<evidence type="ECO:0000256" key="2">
    <source>
        <dbReference type="ARBA" id="ARBA00022448"/>
    </source>
</evidence>
<dbReference type="GO" id="GO:0005524">
    <property type="term" value="F:ATP binding"/>
    <property type="evidence" value="ECO:0007669"/>
    <property type="project" value="UniProtKB-KW"/>
</dbReference>
<evidence type="ECO:0000313" key="6">
    <source>
        <dbReference type="EMBL" id="MBO8441129.1"/>
    </source>
</evidence>
<dbReference type="InterPro" id="IPR027417">
    <property type="entry name" value="P-loop_NTPase"/>
</dbReference>
<organism evidence="6 7">
    <name type="scientific">Candidatus Gallilactobacillus intestinavium</name>
    <dbReference type="NCBI Taxonomy" id="2840838"/>
    <lineage>
        <taxon>Bacteria</taxon>
        <taxon>Bacillati</taxon>
        <taxon>Bacillota</taxon>
        <taxon>Bacilli</taxon>
        <taxon>Lactobacillales</taxon>
        <taxon>Lactobacillaceae</taxon>
        <taxon>Lactobacillaceae incertae sedis</taxon>
        <taxon>Candidatus Gallilactobacillus</taxon>
    </lineage>
</organism>
<dbReference type="PROSITE" id="PS50893">
    <property type="entry name" value="ABC_TRANSPORTER_2"/>
    <property type="match status" value="1"/>
</dbReference>
<dbReference type="EMBL" id="JADIMP010000028">
    <property type="protein sequence ID" value="MBO8441129.1"/>
    <property type="molecule type" value="Genomic_DNA"/>
</dbReference>
<evidence type="ECO:0000256" key="4">
    <source>
        <dbReference type="ARBA" id="ARBA00022840"/>
    </source>
</evidence>
<evidence type="ECO:0000256" key="1">
    <source>
        <dbReference type="ARBA" id="ARBA00005417"/>
    </source>
</evidence>
<gene>
    <name evidence="6" type="ORF">IAA89_01570</name>
</gene>
<dbReference type="GO" id="GO:0016887">
    <property type="term" value="F:ATP hydrolysis activity"/>
    <property type="evidence" value="ECO:0007669"/>
    <property type="project" value="InterPro"/>
</dbReference>
<evidence type="ECO:0000256" key="3">
    <source>
        <dbReference type="ARBA" id="ARBA00022741"/>
    </source>
</evidence>
<dbReference type="PANTHER" id="PTHR42734">
    <property type="entry name" value="METAL TRANSPORT SYSTEM ATP-BINDING PROTEIN TM_0124-RELATED"/>
    <property type="match status" value="1"/>
</dbReference>
<dbReference type="Proteomes" id="UP000823614">
    <property type="component" value="Unassembled WGS sequence"/>
</dbReference>
<sequence>MKNNEKILSIKDLSLKVSKHILFDPISFNLFQNDFLSILGKNGVGKTTLIKAILFNQKINSGQIKLYIKDNLIGYVPQFRNLPKDYPLTVKEFISLAFDKSLLPWLSKKEKKRLNVVLQQTRLLDLANYRMSNLSGGELERAYLAQALLNNPKLLILDESTASLDNISKLNLLELVKSYQKEAKISVIFATHDLSLAKKYSDHYLLIEPDRYSYGNINELSDQQLEDANA</sequence>
<evidence type="ECO:0000313" key="7">
    <source>
        <dbReference type="Proteomes" id="UP000823614"/>
    </source>
</evidence>
<evidence type="ECO:0000259" key="5">
    <source>
        <dbReference type="PROSITE" id="PS50893"/>
    </source>
</evidence>
<dbReference type="PANTHER" id="PTHR42734:SF17">
    <property type="entry name" value="METAL TRANSPORT SYSTEM ATP-BINDING PROTEIN TM_0124-RELATED"/>
    <property type="match status" value="1"/>
</dbReference>
<dbReference type="InterPro" id="IPR050153">
    <property type="entry name" value="Metal_Ion_Import_ABC"/>
</dbReference>
<accession>A0A9D9E8W8</accession>
<comment type="similarity">
    <text evidence="1">Belongs to the ABC transporter superfamily.</text>
</comment>